<reference evidence="3 4" key="1">
    <citation type="submission" date="2020-02" db="EMBL/GenBank/DDBJ databases">
        <authorList>
            <person name="Li X.-J."/>
            <person name="Han X.-M."/>
        </authorList>
    </citation>
    <scope>NUCLEOTIDE SEQUENCE [LARGE SCALE GENOMIC DNA]</scope>
    <source>
        <strain evidence="3 4">CCTCC AB 2017055</strain>
    </source>
</reference>
<proteinExistence type="inferred from homology"/>
<evidence type="ECO:0000313" key="4">
    <source>
        <dbReference type="Proteomes" id="UP000475214"/>
    </source>
</evidence>
<dbReference type="GO" id="GO:0016491">
    <property type="term" value="F:oxidoreductase activity"/>
    <property type="evidence" value="ECO:0007669"/>
    <property type="project" value="UniProtKB-KW"/>
</dbReference>
<dbReference type="AlphaFoldDB" id="A0A6L9SED1"/>
<keyword evidence="4" id="KW-1185">Reference proteome</keyword>
<dbReference type="Gene3D" id="3.40.50.720">
    <property type="entry name" value="NAD(P)-binding Rossmann-like Domain"/>
    <property type="match status" value="1"/>
</dbReference>
<comment type="caution">
    <text evidence="3">The sequence shown here is derived from an EMBL/GenBank/DDBJ whole genome shotgun (WGS) entry which is preliminary data.</text>
</comment>
<dbReference type="RefSeq" id="WP_163743695.1">
    <property type="nucleotide sequence ID" value="NZ_JAAGOA010000025.1"/>
</dbReference>
<dbReference type="FunFam" id="3.40.50.720:FF:000084">
    <property type="entry name" value="Short-chain dehydrogenase reductase"/>
    <property type="match status" value="1"/>
</dbReference>
<dbReference type="Pfam" id="PF13561">
    <property type="entry name" value="adh_short_C2"/>
    <property type="match status" value="1"/>
</dbReference>
<dbReference type="PRINTS" id="PR00080">
    <property type="entry name" value="SDRFAMILY"/>
</dbReference>
<dbReference type="PRINTS" id="PR00081">
    <property type="entry name" value="GDHRDH"/>
</dbReference>
<protein>
    <submittedName>
        <fullName evidence="3">SDR family oxidoreductase</fullName>
    </submittedName>
</protein>
<dbReference type="CDD" id="cd05233">
    <property type="entry name" value="SDR_c"/>
    <property type="match status" value="1"/>
</dbReference>
<dbReference type="InterPro" id="IPR020904">
    <property type="entry name" value="Sc_DH/Rdtase_CS"/>
</dbReference>
<comment type="similarity">
    <text evidence="1">Belongs to the short-chain dehydrogenases/reductases (SDR) family.</text>
</comment>
<dbReference type="PANTHER" id="PTHR43639">
    <property type="entry name" value="OXIDOREDUCTASE, SHORT-CHAIN DEHYDROGENASE/REDUCTASE FAMILY (AFU_ORTHOLOGUE AFUA_5G02870)"/>
    <property type="match status" value="1"/>
</dbReference>
<sequence>MTADRPRTQQPTAVEGRLAGRVAVVTGAGSGIGAAIAERLAAEGAHVMLVDVSAEGLAETEKRIAAAAGGASPFAGDVADPGTWSALAEAVEGGHGGLDILVNNAATVRVAPAHELEPDEWDRQLAVNLRPLYLAFRAFHGRWRPGAAAVAVSSVHADAGLPGHPAYAASKGGLLSLTRQLAVEYGPEVRVNAVVPGPIMSPAWDRVAEPDRERSVQQTVLGRFGEPSEVASVVAFLASADAAYVTGTSVVVDGGWLISKDSA</sequence>
<dbReference type="EMBL" id="JAAGOA010000025">
    <property type="protein sequence ID" value="NEE03755.1"/>
    <property type="molecule type" value="Genomic_DNA"/>
</dbReference>
<evidence type="ECO:0000313" key="3">
    <source>
        <dbReference type="EMBL" id="NEE03755.1"/>
    </source>
</evidence>
<name>A0A6L9SED1_9ACTN</name>
<dbReference type="PROSITE" id="PS00061">
    <property type="entry name" value="ADH_SHORT"/>
    <property type="match status" value="1"/>
</dbReference>
<keyword evidence="2" id="KW-0560">Oxidoreductase</keyword>
<organism evidence="3 4">
    <name type="scientific">Phytoactinopolyspora halotolerans</name>
    <dbReference type="NCBI Taxonomy" id="1981512"/>
    <lineage>
        <taxon>Bacteria</taxon>
        <taxon>Bacillati</taxon>
        <taxon>Actinomycetota</taxon>
        <taxon>Actinomycetes</taxon>
        <taxon>Jiangellales</taxon>
        <taxon>Jiangellaceae</taxon>
        <taxon>Phytoactinopolyspora</taxon>
    </lineage>
</organism>
<accession>A0A6L9SED1</accession>
<dbReference type="InterPro" id="IPR036291">
    <property type="entry name" value="NAD(P)-bd_dom_sf"/>
</dbReference>
<dbReference type="Proteomes" id="UP000475214">
    <property type="component" value="Unassembled WGS sequence"/>
</dbReference>
<dbReference type="InterPro" id="IPR002347">
    <property type="entry name" value="SDR_fam"/>
</dbReference>
<dbReference type="SUPFAM" id="SSF51735">
    <property type="entry name" value="NAD(P)-binding Rossmann-fold domains"/>
    <property type="match status" value="1"/>
</dbReference>
<dbReference type="PANTHER" id="PTHR43639:SF1">
    <property type="entry name" value="SHORT-CHAIN DEHYDROGENASE_REDUCTASE FAMILY PROTEIN"/>
    <property type="match status" value="1"/>
</dbReference>
<evidence type="ECO:0000256" key="1">
    <source>
        <dbReference type="ARBA" id="ARBA00006484"/>
    </source>
</evidence>
<gene>
    <name evidence="3" type="ORF">G1H10_26660</name>
</gene>
<evidence type="ECO:0000256" key="2">
    <source>
        <dbReference type="ARBA" id="ARBA00023002"/>
    </source>
</evidence>